<dbReference type="GO" id="GO:0003824">
    <property type="term" value="F:catalytic activity"/>
    <property type="evidence" value="ECO:0007669"/>
    <property type="project" value="InterPro"/>
</dbReference>
<feature type="region of interest" description="Disordered" evidence="1">
    <location>
        <begin position="215"/>
        <end position="234"/>
    </location>
</feature>
<dbReference type="EMBL" id="GECZ01019744">
    <property type="protein sequence ID" value="JAS50025.1"/>
    <property type="molecule type" value="Transcribed_RNA"/>
</dbReference>
<name>A0A1B6FIL0_9HEMI</name>
<evidence type="ECO:0000256" key="1">
    <source>
        <dbReference type="SAM" id="MobiDB-lite"/>
    </source>
</evidence>
<evidence type="ECO:0000313" key="2">
    <source>
        <dbReference type="EMBL" id="JAS50025.1"/>
    </source>
</evidence>
<evidence type="ECO:0008006" key="3">
    <source>
        <dbReference type="Google" id="ProtNLM"/>
    </source>
</evidence>
<dbReference type="PANTHER" id="PTHR33776">
    <property type="entry name" value="ENDO/EXONUCLEASE/PHOSPHATASE DOMAIN-CONTAINING PROTEIN"/>
    <property type="match status" value="1"/>
</dbReference>
<dbReference type="AlphaFoldDB" id="A0A1B6FIL0"/>
<feature type="compositionally biased region" description="Low complexity" evidence="1">
    <location>
        <begin position="406"/>
        <end position="420"/>
    </location>
</feature>
<dbReference type="Gene3D" id="3.60.10.10">
    <property type="entry name" value="Endonuclease/exonuclease/phosphatase"/>
    <property type="match status" value="1"/>
</dbReference>
<proteinExistence type="predicted"/>
<gene>
    <name evidence="2" type="ORF">g.29684</name>
</gene>
<dbReference type="PANTHER" id="PTHR33776:SF4">
    <property type="entry name" value="ENDONUCLEASE_EXONUCLEASE_PHOSPHATASE DOMAIN-CONTAINING PROTEIN"/>
    <property type="match status" value="1"/>
</dbReference>
<accession>A0A1B6FIL0</accession>
<reference evidence="2" key="1">
    <citation type="submission" date="2015-11" db="EMBL/GenBank/DDBJ databases">
        <title>De novo transcriptome assembly of four potential Pierce s Disease insect vectors from Arizona vineyards.</title>
        <authorList>
            <person name="Tassone E.E."/>
        </authorList>
    </citation>
    <scope>NUCLEOTIDE SEQUENCE</scope>
</reference>
<sequence length="458" mass="50737">MTDKIIFVNTQGFQNKKDQLNEIAKINQPLALVTAEHFQRYPHLLSGIEGYTVRSSYCRDLKNERGGVAIFVRNDVDHKPRKDLDVFCQKKEFEVTNIEIPSRNLVVSATYKPPSSSRTKFYSNLDSVLETFKSETEKKHVIAGDFNIELSKNKATDKVLQKNGFKSMLCEGTHDYGACLDNFIVDFDPSKTRVMRGKFDKVSDHHPIEMILRSSKTKKVSKSTQPSQIPLDSVSSSYPGFNEYDVSSTTVKPKAKKVTSSKQSTNALSECEVSSSRNYQTKSKIVTPENPSRTSTLECDVSSTSNSKQKTKEVTATTKSLTFGEYVSSTKNSKSSARKVTHSKHPAPTPLESISIPYPNPNEYEISSTRSSKQKTTKVSPSKKPSTISPSSSSRQSPRLDECDVSSTSKSKNKKSTTPSKNPPPTSLSSNSRSSPGLIECNVTSTTSSKRNTKKVNS</sequence>
<organism evidence="2">
    <name type="scientific">Cuerna arida</name>
    <dbReference type="NCBI Taxonomy" id="1464854"/>
    <lineage>
        <taxon>Eukaryota</taxon>
        <taxon>Metazoa</taxon>
        <taxon>Ecdysozoa</taxon>
        <taxon>Arthropoda</taxon>
        <taxon>Hexapoda</taxon>
        <taxon>Insecta</taxon>
        <taxon>Pterygota</taxon>
        <taxon>Neoptera</taxon>
        <taxon>Paraneoptera</taxon>
        <taxon>Hemiptera</taxon>
        <taxon>Auchenorrhyncha</taxon>
        <taxon>Membracoidea</taxon>
        <taxon>Cicadellidae</taxon>
        <taxon>Cicadellinae</taxon>
        <taxon>Proconiini</taxon>
        <taxon>Cuerna</taxon>
    </lineage>
</organism>
<dbReference type="InterPro" id="IPR036691">
    <property type="entry name" value="Endo/exonu/phosph_ase_sf"/>
</dbReference>
<feature type="compositionally biased region" description="Polar residues" evidence="1">
    <location>
        <begin position="260"/>
        <end position="335"/>
    </location>
</feature>
<feature type="region of interest" description="Disordered" evidence="1">
    <location>
        <begin position="245"/>
        <end position="458"/>
    </location>
</feature>
<feature type="compositionally biased region" description="Polar residues" evidence="1">
    <location>
        <begin position="225"/>
        <end position="234"/>
    </location>
</feature>
<protein>
    <recommendedName>
        <fullName evidence="3">Endonuclease/exonuclease/phosphatase domain-containing protein</fullName>
    </recommendedName>
</protein>
<feature type="compositionally biased region" description="Low complexity" evidence="1">
    <location>
        <begin position="377"/>
        <end position="397"/>
    </location>
</feature>
<feature type="compositionally biased region" description="Basic residues" evidence="1">
    <location>
        <begin position="336"/>
        <end position="345"/>
    </location>
</feature>
<feature type="compositionally biased region" description="Low complexity" evidence="1">
    <location>
        <begin position="427"/>
        <end position="450"/>
    </location>
</feature>
<dbReference type="SUPFAM" id="SSF56219">
    <property type="entry name" value="DNase I-like"/>
    <property type="match status" value="1"/>
</dbReference>